<dbReference type="EMBL" id="CADIJZ010000007">
    <property type="protein sequence ID" value="CAB3672209.1"/>
    <property type="molecule type" value="Genomic_DNA"/>
</dbReference>
<dbReference type="AlphaFoldDB" id="A0A6J5AR44"/>
<evidence type="ECO:0000313" key="2">
    <source>
        <dbReference type="EMBL" id="CAB3672209.1"/>
    </source>
</evidence>
<evidence type="ECO:0000313" key="3">
    <source>
        <dbReference type="Proteomes" id="UP000494205"/>
    </source>
</evidence>
<proteinExistence type="predicted"/>
<accession>A0A6J5AR44</accession>
<feature type="region of interest" description="Disordered" evidence="1">
    <location>
        <begin position="1"/>
        <end position="39"/>
    </location>
</feature>
<dbReference type="Proteomes" id="UP000494205">
    <property type="component" value="Unassembled WGS sequence"/>
</dbReference>
<reference evidence="2 3" key="1">
    <citation type="submission" date="2020-04" db="EMBL/GenBank/DDBJ databases">
        <authorList>
            <person name="De Canck E."/>
        </authorList>
    </citation>
    <scope>NUCLEOTIDE SEQUENCE [LARGE SCALE GENOMIC DNA]</scope>
    <source>
        <strain evidence="2 3">LMG 27174</strain>
    </source>
</reference>
<evidence type="ECO:0000256" key="1">
    <source>
        <dbReference type="SAM" id="MobiDB-lite"/>
    </source>
</evidence>
<protein>
    <submittedName>
        <fullName evidence="2">Uncharacterized protein</fullName>
    </submittedName>
</protein>
<name>A0A6J5AR44_9BURK</name>
<gene>
    <name evidence="2" type="ORF">LMG27174_02196</name>
</gene>
<sequence length="39" mass="3818">MAPVAQVPDMNAAPHGAAGMDEASSDDMEAGPGPGVTQH</sequence>
<organism evidence="2 3">
    <name type="scientific">Paraburkholderia rhynchosiae</name>
    <dbReference type="NCBI Taxonomy" id="487049"/>
    <lineage>
        <taxon>Bacteria</taxon>
        <taxon>Pseudomonadati</taxon>
        <taxon>Pseudomonadota</taxon>
        <taxon>Betaproteobacteria</taxon>
        <taxon>Burkholderiales</taxon>
        <taxon>Burkholderiaceae</taxon>
        <taxon>Paraburkholderia</taxon>
    </lineage>
</organism>